<reference evidence="5" key="1">
    <citation type="submission" date="2020-08" db="EMBL/GenBank/DDBJ databases">
        <title>Genome public.</title>
        <authorList>
            <person name="Liu C."/>
            <person name="Sun Q."/>
        </authorList>
    </citation>
    <scope>NUCLEOTIDE SEQUENCE</scope>
    <source>
        <strain evidence="5">NSJ-42</strain>
    </source>
</reference>
<proteinExistence type="predicted"/>
<feature type="domain" description="Nitroreductase" evidence="4">
    <location>
        <begin position="7"/>
        <end position="189"/>
    </location>
</feature>
<gene>
    <name evidence="5" type="ORF">H8R92_01390</name>
</gene>
<evidence type="ECO:0000259" key="4">
    <source>
        <dbReference type="Pfam" id="PF00881"/>
    </source>
</evidence>
<dbReference type="RefSeq" id="WP_022212935.1">
    <property type="nucleotide sequence ID" value="NZ_JACOOQ010000001.1"/>
</dbReference>
<protein>
    <submittedName>
        <fullName evidence="5">Nitroreductase family protein</fullName>
    </submittedName>
</protein>
<keyword evidence="3" id="KW-0560">Oxidoreductase</keyword>
<evidence type="ECO:0000256" key="1">
    <source>
        <dbReference type="ARBA" id="ARBA00022630"/>
    </source>
</evidence>
<dbReference type="InterPro" id="IPR000415">
    <property type="entry name" value="Nitroreductase-like"/>
</dbReference>
<keyword evidence="6" id="KW-1185">Reference proteome</keyword>
<dbReference type="Proteomes" id="UP000662088">
    <property type="component" value="Unassembled WGS sequence"/>
</dbReference>
<dbReference type="SUPFAM" id="SSF55469">
    <property type="entry name" value="FMN-dependent nitroreductase-like"/>
    <property type="match status" value="1"/>
</dbReference>
<dbReference type="InterPro" id="IPR050627">
    <property type="entry name" value="Nitroreductase/BluB"/>
</dbReference>
<dbReference type="PANTHER" id="PTHR23026:SF90">
    <property type="entry name" value="IODOTYROSINE DEIODINASE 1"/>
    <property type="match status" value="1"/>
</dbReference>
<dbReference type="InterPro" id="IPR029479">
    <property type="entry name" value="Nitroreductase"/>
</dbReference>
<dbReference type="GO" id="GO:0016491">
    <property type="term" value="F:oxidoreductase activity"/>
    <property type="evidence" value="ECO:0007669"/>
    <property type="project" value="UniProtKB-KW"/>
</dbReference>
<organism evidence="5 6">
    <name type="scientific">Clostridium lentum</name>
    <dbReference type="NCBI Taxonomy" id="2763037"/>
    <lineage>
        <taxon>Bacteria</taxon>
        <taxon>Bacillati</taxon>
        <taxon>Bacillota</taxon>
        <taxon>Clostridia</taxon>
        <taxon>Eubacteriales</taxon>
        <taxon>Clostridiaceae</taxon>
        <taxon>Clostridium</taxon>
    </lineage>
</organism>
<sequence>MSELDFIYKRKSIRDYKDAVIPKEDILKMLDAATHAPSPKHQQNWHFVVVQDKEIINKMAEAVSKSHEYIASLTKNEDEKKKFMRVLPYYINFQRSSCAILVYANEYKMVEEKILRENNVGEDIIEVMKSTQSAAQGIGAAVENFMLAATAMGYGACYMTGPAHAKKEIEEIINFEKPEYSLMSIISLGVPADETPDSPKRKPLEEVVTFI</sequence>
<dbReference type="AlphaFoldDB" id="A0A8I0A481"/>
<evidence type="ECO:0000313" key="6">
    <source>
        <dbReference type="Proteomes" id="UP000662088"/>
    </source>
</evidence>
<dbReference type="EMBL" id="JACOOQ010000001">
    <property type="protein sequence ID" value="MBC5639104.1"/>
    <property type="molecule type" value="Genomic_DNA"/>
</dbReference>
<name>A0A8I0A481_9CLOT</name>
<evidence type="ECO:0000256" key="3">
    <source>
        <dbReference type="ARBA" id="ARBA00023002"/>
    </source>
</evidence>
<keyword evidence="2" id="KW-0288">FMN</keyword>
<dbReference type="Gene3D" id="3.40.109.10">
    <property type="entry name" value="NADH Oxidase"/>
    <property type="match status" value="1"/>
</dbReference>
<accession>A0A8I0A481</accession>
<evidence type="ECO:0000313" key="5">
    <source>
        <dbReference type="EMBL" id="MBC5639104.1"/>
    </source>
</evidence>
<comment type="caution">
    <text evidence="5">The sequence shown here is derived from an EMBL/GenBank/DDBJ whole genome shotgun (WGS) entry which is preliminary data.</text>
</comment>
<evidence type="ECO:0000256" key="2">
    <source>
        <dbReference type="ARBA" id="ARBA00022643"/>
    </source>
</evidence>
<keyword evidence="1" id="KW-0285">Flavoprotein</keyword>
<dbReference type="Pfam" id="PF00881">
    <property type="entry name" value="Nitroreductase"/>
    <property type="match status" value="1"/>
</dbReference>
<dbReference type="PANTHER" id="PTHR23026">
    <property type="entry name" value="NADPH NITROREDUCTASE"/>
    <property type="match status" value="1"/>
</dbReference>